<sequence>MDIARIEGLNVRRAGRAEPGETLAIPDGRHLLWIIEGSAGWQSSRGDEQLMEADLAVFGVAGSGVVTFRTPSLYAWADAGDPLGFDPRAALYRQLLASKNQGIGKGLVEDLPINPGDLWVDMGTGTGAMVTALQERARSIGPIWILGVDRAGRMVDEAWEASANDQSPAWFVQHDLSDLSWPHRRVDGVSALLLFHLVDDLDAILQSAYQALRPGGRLLYAISADSNPFLHMIMKQLRGPGDFFKRGQQKIEQAVLKAGFTIERKWLYEDIIALQNPEAMQDLIASIGGPASRGLRADILPPSAIPRVFQLVWAQKPHEGCER</sequence>
<dbReference type="GO" id="GO:0032259">
    <property type="term" value="P:methylation"/>
    <property type="evidence" value="ECO:0007669"/>
    <property type="project" value="UniProtKB-KW"/>
</dbReference>
<proteinExistence type="predicted"/>
<dbReference type="SUPFAM" id="SSF53335">
    <property type="entry name" value="S-adenosyl-L-methionine-dependent methyltransferases"/>
    <property type="match status" value="1"/>
</dbReference>
<protein>
    <submittedName>
        <fullName evidence="2">Class I SAM-dependent methyltransferase</fullName>
    </submittedName>
</protein>
<dbReference type="Proteomes" id="UP000241848">
    <property type="component" value="Unassembled WGS sequence"/>
</dbReference>
<accession>A0A2T2WCY9</accession>
<dbReference type="CDD" id="cd02440">
    <property type="entry name" value="AdoMet_MTases"/>
    <property type="match status" value="1"/>
</dbReference>
<dbReference type="PANTHER" id="PTHR43861:SF1">
    <property type="entry name" value="TRANS-ACONITATE 2-METHYLTRANSFERASE"/>
    <property type="match status" value="1"/>
</dbReference>
<dbReference type="InterPro" id="IPR029063">
    <property type="entry name" value="SAM-dependent_MTases_sf"/>
</dbReference>
<keyword evidence="2" id="KW-0808">Transferase</keyword>
<feature type="domain" description="Methyltransferase type 11" evidence="1">
    <location>
        <begin position="120"/>
        <end position="219"/>
    </location>
</feature>
<dbReference type="InterPro" id="IPR013216">
    <property type="entry name" value="Methyltransf_11"/>
</dbReference>
<dbReference type="EMBL" id="PXYV01000085">
    <property type="protein sequence ID" value="PSR20112.1"/>
    <property type="molecule type" value="Genomic_DNA"/>
</dbReference>
<organism evidence="2 3">
    <name type="scientific">Sulfobacillus acidophilus</name>
    <dbReference type="NCBI Taxonomy" id="53633"/>
    <lineage>
        <taxon>Bacteria</taxon>
        <taxon>Bacillati</taxon>
        <taxon>Bacillota</taxon>
        <taxon>Clostridia</taxon>
        <taxon>Eubacteriales</taxon>
        <taxon>Clostridiales Family XVII. Incertae Sedis</taxon>
        <taxon>Sulfobacillus</taxon>
    </lineage>
</organism>
<evidence type="ECO:0000259" key="1">
    <source>
        <dbReference type="Pfam" id="PF08241"/>
    </source>
</evidence>
<dbReference type="Pfam" id="PF08241">
    <property type="entry name" value="Methyltransf_11"/>
    <property type="match status" value="1"/>
</dbReference>
<evidence type="ECO:0000313" key="3">
    <source>
        <dbReference type="Proteomes" id="UP000241848"/>
    </source>
</evidence>
<gene>
    <name evidence="2" type="ORF">C7B45_16430</name>
</gene>
<dbReference type="AlphaFoldDB" id="A0A2T2WCY9"/>
<evidence type="ECO:0000313" key="2">
    <source>
        <dbReference type="EMBL" id="PSR20112.1"/>
    </source>
</evidence>
<name>A0A2T2WCY9_9FIRM</name>
<dbReference type="PANTHER" id="PTHR43861">
    <property type="entry name" value="TRANS-ACONITATE 2-METHYLTRANSFERASE-RELATED"/>
    <property type="match status" value="1"/>
</dbReference>
<dbReference type="GO" id="GO:0008757">
    <property type="term" value="F:S-adenosylmethionine-dependent methyltransferase activity"/>
    <property type="evidence" value="ECO:0007669"/>
    <property type="project" value="InterPro"/>
</dbReference>
<dbReference type="Gene3D" id="3.40.50.150">
    <property type="entry name" value="Vaccinia Virus protein VP39"/>
    <property type="match status" value="1"/>
</dbReference>
<comment type="caution">
    <text evidence="2">The sequence shown here is derived from an EMBL/GenBank/DDBJ whole genome shotgun (WGS) entry which is preliminary data.</text>
</comment>
<reference evidence="2 3" key="1">
    <citation type="journal article" date="2014" name="BMC Genomics">
        <title>Comparison of environmental and isolate Sulfobacillus genomes reveals diverse carbon, sulfur, nitrogen, and hydrogen metabolisms.</title>
        <authorList>
            <person name="Justice N.B."/>
            <person name="Norman A."/>
            <person name="Brown C.T."/>
            <person name="Singh A."/>
            <person name="Thomas B.C."/>
            <person name="Banfield J.F."/>
        </authorList>
    </citation>
    <scope>NUCLEOTIDE SEQUENCE [LARGE SCALE GENOMIC DNA]</scope>
    <source>
        <strain evidence="2">AMDSBA3</strain>
    </source>
</reference>
<keyword evidence="2" id="KW-0489">Methyltransferase</keyword>